<feature type="region of interest" description="Disordered" evidence="1">
    <location>
        <begin position="267"/>
        <end position="389"/>
    </location>
</feature>
<feature type="region of interest" description="Disordered" evidence="1">
    <location>
        <begin position="95"/>
        <end position="120"/>
    </location>
</feature>
<feature type="region of interest" description="Disordered" evidence="1">
    <location>
        <begin position="155"/>
        <end position="190"/>
    </location>
</feature>
<sequence>MHCYILTLFVNISSYKITVDILPSIPSLSHILNQSKYLLDRDFTRINTKRKRKRTKTNTEKHIISPHLTMAPSTHNPKLPPTAFQNTRWGRQELAGRSKESPLQYHNSEHPPSTVPRVGNVQQLPSYRSSQYKNVEATAEIHGLPPRHIEEVKEYSSRKLPNVPHKGRPGSSSRSTRDSSSCSMRPAPLRVVRPKENVEDLHGEYSRSVPGPDFSRFPSPAPSTVSTATDLNSPVHQTFSQIDEYYGRSPLSKLEAHFATASLDVPKMSKGASKKRKKVSRNSAHMDMSMSLMSATEAQYSIESPMKRESRIGSKNQLPSSNALFGPSPMNSFEATFALANADETSSKSKGKAEKKRASSPPAHPSTHEAEHPLASAARSPPALHEFPFTSPHSAIEAEHYLAALEGQKLTPPPPSNPKQRRPSLLPLPLSSYTHPASRSPRPLTPIPSPPVSPYVPLVSSPTPLTPTRVLSDIRLRNATNAALRARQAELRLRHETRMPVAARAEQVGDCDDESIAAFVRGRRGRWDADADGDMWELVGRGGV</sequence>
<name>A0A9P4VWV0_9PEZI</name>
<evidence type="ECO:0000313" key="2">
    <source>
        <dbReference type="EMBL" id="KAF2843104.1"/>
    </source>
</evidence>
<organism evidence="2 3">
    <name type="scientific">Patellaria atrata CBS 101060</name>
    <dbReference type="NCBI Taxonomy" id="1346257"/>
    <lineage>
        <taxon>Eukaryota</taxon>
        <taxon>Fungi</taxon>
        <taxon>Dikarya</taxon>
        <taxon>Ascomycota</taxon>
        <taxon>Pezizomycotina</taxon>
        <taxon>Dothideomycetes</taxon>
        <taxon>Dothideomycetes incertae sedis</taxon>
        <taxon>Patellariales</taxon>
        <taxon>Patellariaceae</taxon>
        <taxon>Patellaria</taxon>
    </lineage>
</organism>
<feature type="region of interest" description="Disordered" evidence="1">
    <location>
        <begin position="203"/>
        <end position="230"/>
    </location>
</feature>
<evidence type="ECO:0000256" key="1">
    <source>
        <dbReference type="SAM" id="MobiDB-lite"/>
    </source>
</evidence>
<evidence type="ECO:0000313" key="3">
    <source>
        <dbReference type="Proteomes" id="UP000799429"/>
    </source>
</evidence>
<gene>
    <name evidence="2" type="ORF">M501DRAFT_1027942</name>
</gene>
<feature type="compositionally biased region" description="Polar residues" evidence="1">
    <location>
        <begin position="313"/>
        <end position="334"/>
    </location>
</feature>
<comment type="caution">
    <text evidence="2">The sequence shown here is derived from an EMBL/GenBank/DDBJ whole genome shotgun (WGS) entry which is preliminary data.</text>
</comment>
<feature type="compositionally biased region" description="Low complexity" evidence="1">
    <location>
        <begin position="423"/>
        <end position="442"/>
    </location>
</feature>
<feature type="compositionally biased region" description="Low complexity" evidence="1">
    <location>
        <begin position="373"/>
        <end position="384"/>
    </location>
</feature>
<feature type="region of interest" description="Disordered" evidence="1">
    <location>
        <begin position="408"/>
        <end position="449"/>
    </location>
</feature>
<protein>
    <submittedName>
        <fullName evidence="2">Uncharacterized protein</fullName>
    </submittedName>
</protein>
<dbReference type="Proteomes" id="UP000799429">
    <property type="component" value="Unassembled WGS sequence"/>
</dbReference>
<dbReference type="AlphaFoldDB" id="A0A9P4VWV0"/>
<dbReference type="EMBL" id="MU006089">
    <property type="protein sequence ID" value="KAF2843104.1"/>
    <property type="molecule type" value="Genomic_DNA"/>
</dbReference>
<keyword evidence="3" id="KW-1185">Reference proteome</keyword>
<reference evidence="2" key="1">
    <citation type="journal article" date="2020" name="Stud. Mycol.">
        <title>101 Dothideomycetes genomes: a test case for predicting lifestyles and emergence of pathogens.</title>
        <authorList>
            <person name="Haridas S."/>
            <person name="Albert R."/>
            <person name="Binder M."/>
            <person name="Bloem J."/>
            <person name="Labutti K."/>
            <person name="Salamov A."/>
            <person name="Andreopoulos B."/>
            <person name="Baker S."/>
            <person name="Barry K."/>
            <person name="Bills G."/>
            <person name="Bluhm B."/>
            <person name="Cannon C."/>
            <person name="Castanera R."/>
            <person name="Culley D."/>
            <person name="Daum C."/>
            <person name="Ezra D."/>
            <person name="Gonzalez J."/>
            <person name="Henrissat B."/>
            <person name="Kuo A."/>
            <person name="Liang C."/>
            <person name="Lipzen A."/>
            <person name="Lutzoni F."/>
            <person name="Magnuson J."/>
            <person name="Mondo S."/>
            <person name="Nolan M."/>
            <person name="Ohm R."/>
            <person name="Pangilinan J."/>
            <person name="Park H.-J."/>
            <person name="Ramirez L."/>
            <person name="Alfaro M."/>
            <person name="Sun H."/>
            <person name="Tritt A."/>
            <person name="Yoshinaga Y."/>
            <person name="Zwiers L.-H."/>
            <person name="Turgeon B."/>
            <person name="Goodwin S."/>
            <person name="Spatafora J."/>
            <person name="Crous P."/>
            <person name="Grigoriev I."/>
        </authorList>
    </citation>
    <scope>NUCLEOTIDE SEQUENCE</scope>
    <source>
        <strain evidence="2">CBS 101060</strain>
    </source>
</reference>
<feature type="compositionally biased region" description="Low complexity" evidence="1">
    <location>
        <begin position="169"/>
        <end position="185"/>
    </location>
</feature>
<accession>A0A9P4VWV0</accession>
<proteinExistence type="predicted"/>
<feature type="compositionally biased region" description="Polar residues" evidence="1">
    <location>
        <begin position="291"/>
        <end position="302"/>
    </location>
</feature>